<protein>
    <submittedName>
        <fullName evidence="1">Uncharacterized protein</fullName>
    </submittedName>
</protein>
<proteinExistence type="predicted"/>
<accession>A0A9N9R738</accession>
<dbReference type="Proteomes" id="UP001153714">
    <property type="component" value="Chromosome 3"/>
</dbReference>
<dbReference type="EMBL" id="OU893334">
    <property type="protein sequence ID" value="CAG9790971.1"/>
    <property type="molecule type" value="Genomic_DNA"/>
</dbReference>
<reference evidence="1" key="2">
    <citation type="submission" date="2022-10" db="EMBL/GenBank/DDBJ databases">
        <authorList>
            <consortium name="ENA_rothamsted_submissions"/>
            <consortium name="culmorum"/>
            <person name="King R."/>
        </authorList>
    </citation>
    <scope>NUCLEOTIDE SEQUENCE</scope>
</reference>
<sequence length="90" mass="10668">MQTSCGWMRHCSHVWDCFLWEEVKRRDVEEVQSLEDLTIKNNNAFSEVKSDTRVLNKLNINLMKCARLCLDKGGLHFEQILKYSDQFKIC</sequence>
<keyword evidence="2" id="KW-1185">Reference proteome</keyword>
<reference evidence="1" key="1">
    <citation type="submission" date="2021-12" db="EMBL/GenBank/DDBJ databases">
        <authorList>
            <person name="King R."/>
        </authorList>
    </citation>
    <scope>NUCLEOTIDE SEQUENCE</scope>
</reference>
<dbReference type="OrthoDB" id="9971063at2759"/>
<dbReference type="AlphaFoldDB" id="A0A9N9R738"/>
<evidence type="ECO:0000313" key="1">
    <source>
        <dbReference type="EMBL" id="CAG9790971.1"/>
    </source>
</evidence>
<gene>
    <name evidence="1" type="ORF">DIATSA_LOCUS8614</name>
</gene>
<evidence type="ECO:0000313" key="2">
    <source>
        <dbReference type="Proteomes" id="UP001153714"/>
    </source>
</evidence>
<name>A0A9N9R738_9NEOP</name>
<organism evidence="1 2">
    <name type="scientific">Diatraea saccharalis</name>
    <name type="common">sugarcane borer</name>
    <dbReference type="NCBI Taxonomy" id="40085"/>
    <lineage>
        <taxon>Eukaryota</taxon>
        <taxon>Metazoa</taxon>
        <taxon>Ecdysozoa</taxon>
        <taxon>Arthropoda</taxon>
        <taxon>Hexapoda</taxon>
        <taxon>Insecta</taxon>
        <taxon>Pterygota</taxon>
        <taxon>Neoptera</taxon>
        <taxon>Endopterygota</taxon>
        <taxon>Lepidoptera</taxon>
        <taxon>Glossata</taxon>
        <taxon>Ditrysia</taxon>
        <taxon>Pyraloidea</taxon>
        <taxon>Crambidae</taxon>
        <taxon>Crambinae</taxon>
        <taxon>Diatraea</taxon>
    </lineage>
</organism>